<organism evidence="2 3">
    <name type="scientific">Grylomicrobium aquisgranensis</name>
    <dbReference type="NCBI Taxonomy" id="2926318"/>
    <lineage>
        <taxon>Bacteria</taxon>
        <taxon>Bacillati</taxon>
        <taxon>Bacillota</taxon>
        <taxon>Erysipelotrichia</taxon>
        <taxon>Erysipelotrichales</taxon>
        <taxon>Erysipelotrichaceae</taxon>
        <taxon>Grylomicrobium</taxon>
    </lineage>
</organism>
<dbReference type="SUPFAM" id="SSF51695">
    <property type="entry name" value="PLC-like phosphodiesterases"/>
    <property type="match status" value="1"/>
</dbReference>
<evidence type="ECO:0000313" key="2">
    <source>
        <dbReference type="EMBL" id="MDX8419863.1"/>
    </source>
</evidence>
<dbReference type="InterPro" id="IPR030395">
    <property type="entry name" value="GP_PDE_dom"/>
</dbReference>
<evidence type="ECO:0000259" key="1">
    <source>
        <dbReference type="Pfam" id="PF03009"/>
    </source>
</evidence>
<dbReference type="Gene3D" id="3.20.20.190">
    <property type="entry name" value="Phosphatidylinositol (PI) phosphodiesterase"/>
    <property type="match status" value="2"/>
</dbReference>
<dbReference type="CDD" id="cd08556">
    <property type="entry name" value="GDPD"/>
    <property type="match status" value="1"/>
</dbReference>
<dbReference type="PROSITE" id="PS50007">
    <property type="entry name" value="PIPLC_X_DOMAIN"/>
    <property type="match status" value="1"/>
</dbReference>
<dbReference type="InterPro" id="IPR017946">
    <property type="entry name" value="PLC-like_Pdiesterase_TIM-brl"/>
</dbReference>
<dbReference type="Pfam" id="PF03009">
    <property type="entry name" value="GDPD"/>
    <property type="match status" value="1"/>
</dbReference>
<proteinExistence type="predicted"/>
<feature type="domain" description="GP-PDE" evidence="1">
    <location>
        <begin position="14"/>
        <end position="59"/>
    </location>
</feature>
<sequence>MTYLTAHAGSDGTKDNTLPSVQYGLDSGADCVEVDVRQKDDGTLVLSHDESNRDSVPLADAFACLKKYPQAKMNCDLKAEGLEEAVYQLAVSCGVSDQLIYSGTVDPVDFHQRHAKFAKAEVYMNIENLWPTIYENMLKGVIPLRMLDVLKDAAAQGIHVINLEYRVYDVLVNDLKECGLKASVWTVNEMGEIKRFLQDPQIINITTRKIRDAVACREELC</sequence>
<keyword evidence="3" id="KW-1185">Reference proteome</keyword>
<gene>
    <name evidence="2" type="ORF">MOZ60_07120</name>
</gene>
<name>A0AB35U300_9FIRM</name>
<reference evidence="2 3" key="1">
    <citation type="submission" date="2022-03" db="EMBL/GenBank/DDBJ databases">
        <title>Novel taxa within the pig intestine.</title>
        <authorList>
            <person name="Wylensek D."/>
            <person name="Bishof K."/>
            <person name="Afrizal A."/>
            <person name="Clavel T."/>
        </authorList>
    </citation>
    <scope>NUCLEOTIDE SEQUENCE [LARGE SCALE GENOMIC DNA]</scope>
    <source>
        <strain evidence="2 3">CLA-KB-P133</strain>
    </source>
</reference>
<evidence type="ECO:0000313" key="3">
    <source>
        <dbReference type="Proteomes" id="UP001286174"/>
    </source>
</evidence>
<dbReference type="Proteomes" id="UP001286174">
    <property type="component" value="Unassembled WGS sequence"/>
</dbReference>
<dbReference type="EMBL" id="JALBUR010000015">
    <property type="protein sequence ID" value="MDX8419863.1"/>
    <property type="molecule type" value="Genomic_DNA"/>
</dbReference>
<protein>
    <submittedName>
        <fullName evidence="2">Glycerophosphodiester phosphodiesterase</fullName>
    </submittedName>
</protein>
<dbReference type="RefSeq" id="WP_370596136.1">
    <property type="nucleotide sequence ID" value="NZ_JALBUR010000015.1"/>
</dbReference>
<dbReference type="GO" id="GO:0008081">
    <property type="term" value="F:phosphoric diester hydrolase activity"/>
    <property type="evidence" value="ECO:0007669"/>
    <property type="project" value="InterPro"/>
</dbReference>
<accession>A0AB35U300</accession>
<dbReference type="PANTHER" id="PTHR46211">
    <property type="entry name" value="GLYCEROPHOSPHORYL DIESTER PHOSPHODIESTERASE"/>
    <property type="match status" value="1"/>
</dbReference>
<comment type="caution">
    <text evidence="2">The sequence shown here is derived from an EMBL/GenBank/DDBJ whole genome shotgun (WGS) entry which is preliminary data.</text>
</comment>
<dbReference type="PANTHER" id="PTHR46211:SF14">
    <property type="entry name" value="GLYCEROPHOSPHODIESTER PHOSPHODIESTERASE"/>
    <property type="match status" value="1"/>
</dbReference>
<dbReference type="GO" id="GO:0006629">
    <property type="term" value="P:lipid metabolic process"/>
    <property type="evidence" value="ECO:0007669"/>
    <property type="project" value="InterPro"/>
</dbReference>
<dbReference type="AlphaFoldDB" id="A0AB35U300"/>